<keyword evidence="1" id="KW-0614">Plasmid</keyword>
<gene>
    <name evidence="1" type="ORF">K788_0004219</name>
</gene>
<geneLocation type="plasmid" evidence="2"/>
<proteinExistence type="predicted"/>
<dbReference type="KEGG" id="bcai:K788_0004219"/>
<evidence type="ECO:0000313" key="2">
    <source>
        <dbReference type="Proteomes" id="UP000019146"/>
    </source>
</evidence>
<dbReference type="Proteomes" id="UP000019146">
    <property type="component" value="Plasmid unnamed"/>
</dbReference>
<reference evidence="1 2" key="1">
    <citation type="journal article" date="2014" name="Genome Announc.">
        <title>Draft Genome Sequence of the Haloacid-Degrading Burkholderia caribensis Strain MBA4.</title>
        <authorList>
            <person name="Pan Y."/>
            <person name="Kong K.F."/>
            <person name="Tsang J.S."/>
        </authorList>
    </citation>
    <scope>NUCLEOTIDE SEQUENCE [LARGE SCALE GENOMIC DNA]</scope>
    <source>
        <strain evidence="1 2">MBA4</strain>
        <plasmid evidence="2">Plasmid</plasmid>
    </source>
</reference>
<accession>A0A0P0RPF2</accession>
<name>A0A0P0RPF2_9BURK</name>
<protein>
    <submittedName>
        <fullName evidence="1">Uncharacterized protein</fullName>
    </submittedName>
</protein>
<sequence>MPRGVRNPNSSSVKMFDFIECVHRTDRTADGDFEFSM</sequence>
<dbReference type="AlphaFoldDB" id="A0A0P0RPF2"/>
<dbReference type="EMBL" id="CP012748">
    <property type="protein sequence ID" value="ALL70816.1"/>
    <property type="molecule type" value="Genomic_DNA"/>
</dbReference>
<organism evidence="1 2">
    <name type="scientific">Paraburkholderia caribensis MBA4</name>
    <dbReference type="NCBI Taxonomy" id="1323664"/>
    <lineage>
        <taxon>Bacteria</taxon>
        <taxon>Pseudomonadati</taxon>
        <taxon>Pseudomonadota</taxon>
        <taxon>Betaproteobacteria</taxon>
        <taxon>Burkholderiales</taxon>
        <taxon>Burkholderiaceae</taxon>
        <taxon>Paraburkholderia</taxon>
    </lineage>
</organism>
<evidence type="ECO:0000313" key="1">
    <source>
        <dbReference type="EMBL" id="ALL70816.1"/>
    </source>
</evidence>